<protein>
    <submittedName>
        <fullName evidence="1">Cyclin</fullName>
    </submittedName>
</protein>
<gene>
    <name evidence="1" type="ORF">CTRU02_214331</name>
</gene>
<keyword evidence="2" id="KW-1185">Reference proteome</keyword>
<accession>A0ACC3YEK4</accession>
<sequence length="211" mass="24010">MHRAARVSCQSCQPWLRSGVDVVVDHYQAVISTPLTSTPTDVDRLEQFCRNPLPLRLVHTTVERFLARTVPVNTDIWDFPSGLEAFVRHLLLWADISGAVFCVGLIYLERAAARGRQETPLTEMGRRLRVLAAIILARKHLEDDTYDTRFWVGVTAGTCSSYFTNDDINDAEARLLNDIIWDLSIDIQEMYVKIKLICDPDTISISGYRRL</sequence>
<name>A0ACC3YEK4_COLTU</name>
<reference evidence="1 2" key="1">
    <citation type="journal article" date="2020" name="Phytopathology">
        <title>Genome Sequence Resources of Colletotrichum truncatum, C. plurivorum, C. musicola, and C. sojae: Four Species Pathogenic to Soybean (Glycine max).</title>
        <authorList>
            <person name="Rogerio F."/>
            <person name="Boufleur T.R."/>
            <person name="Ciampi-Guillardi M."/>
            <person name="Sukno S.A."/>
            <person name="Thon M.R."/>
            <person name="Massola Junior N.S."/>
            <person name="Baroncelli R."/>
        </authorList>
    </citation>
    <scope>NUCLEOTIDE SEQUENCE [LARGE SCALE GENOMIC DNA]</scope>
    <source>
        <strain evidence="1 2">CMES1059</strain>
    </source>
</reference>
<dbReference type="Proteomes" id="UP000805649">
    <property type="component" value="Unassembled WGS sequence"/>
</dbReference>
<dbReference type="EMBL" id="VUJX02000011">
    <property type="protein sequence ID" value="KAL0930256.1"/>
    <property type="molecule type" value="Genomic_DNA"/>
</dbReference>
<comment type="caution">
    <text evidence="1">The sequence shown here is derived from an EMBL/GenBank/DDBJ whole genome shotgun (WGS) entry which is preliminary data.</text>
</comment>
<evidence type="ECO:0000313" key="2">
    <source>
        <dbReference type="Proteomes" id="UP000805649"/>
    </source>
</evidence>
<proteinExistence type="predicted"/>
<evidence type="ECO:0000313" key="1">
    <source>
        <dbReference type="EMBL" id="KAL0930256.1"/>
    </source>
</evidence>
<organism evidence="1 2">
    <name type="scientific">Colletotrichum truncatum</name>
    <name type="common">Anthracnose fungus</name>
    <name type="synonym">Colletotrichum capsici</name>
    <dbReference type="NCBI Taxonomy" id="5467"/>
    <lineage>
        <taxon>Eukaryota</taxon>
        <taxon>Fungi</taxon>
        <taxon>Dikarya</taxon>
        <taxon>Ascomycota</taxon>
        <taxon>Pezizomycotina</taxon>
        <taxon>Sordariomycetes</taxon>
        <taxon>Hypocreomycetidae</taxon>
        <taxon>Glomerellales</taxon>
        <taxon>Glomerellaceae</taxon>
        <taxon>Colletotrichum</taxon>
        <taxon>Colletotrichum truncatum species complex</taxon>
    </lineage>
</organism>